<accession>A0A227KS04</accession>
<dbReference type="Pfam" id="PF03797">
    <property type="entry name" value="Autotransporter"/>
    <property type="match status" value="1"/>
</dbReference>
<dbReference type="SUPFAM" id="SSF103515">
    <property type="entry name" value="Autotransporter"/>
    <property type="match status" value="1"/>
</dbReference>
<dbReference type="InterPro" id="IPR036709">
    <property type="entry name" value="Autotransporte_beta_dom_sf"/>
</dbReference>
<feature type="region of interest" description="Disordered" evidence="1">
    <location>
        <begin position="797"/>
        <end position="840"/>
    </location>
</feature>
<evidence type="ECO:0000313" key="4">
    <source>
        <dbReference type="Proteomes" id="UP000214610"/>
    </source>
</evidence>
<dbReference type="InterPro" id="IPR003991">
    <property type="entry name" value="Pertactin_virulence_factor"/>
</dbReference>
<organism evidence="3 4">
    <name type="scientific">Turicimonas muris</name>
    <dbReference type="NCBI Taxonomy" id="1796652"/>
    <lineage>
        <taxon>Bacteria</taxon>
        <taxon>Pseudomonadati</taxon>
        <taxon>Pseudomonadota</taxon>
        <taxon>Betaproteobacteria</taxon>
        <taxon>Burkholderiales</taxon>
        <taxon>Sutterellaceae</taxon>
        <taxon>Turicimonas</taxon>
    </lineage>
</organism>
<dbReference type="PRINTS" id="PR01484">
    <property type="entry name" value="PRTACTNFAMLY"/>
</dbReference>
<dbReference type="InterPro" id="IPR006315">
    <property type="entry name" value="OM_autotransptr_brl_dom"/>
</dbReference>
<sequence>MVTMSKNEFFTLNKLTASVHLICLIGFLSSSTLVKAETIISNPSARNPTSEEMSSDGVFTRQWSYQISDPADSTIKTTDFISTTLPFLGRNERSEITISKDGVLSGINKISASGGGFLMQKQAVANAGSSDVKEYRQNFDFGPNTIHEIYLDNVKNDSSTLGSYKVSHGVSTVFLLDGYAFVNGTNYKIYQGNVFQEVGSEGSTIEKLSTGKNGLGYGIAFREGQGQFESKKDDQIKSQTINSVIKQIGDSDFRFNIGVQAQFDEAAAIGNKNIKAQQHVKEIGDIFATEAGIVISRGRGSFFTTQLIDKVNNIFINSDNQTVRELATIAGISTQSSSIGVVGTLSKDPDSMKETLDNWSSDNNFAQQVGISGKIEVKGSVKLQNPQYVFITSNGKKPLSFRAAIANLGGTQEITSLAQQVTLDVGEGTTKDFAVLVYPEFNRLQQLRFPPDGTTVTFDKISSLRSLPVVTTLNGNFDAVQGHVAVLGLMTGNYSDRYQNLKVALNLRANSGLGTFNFNDKGKLLVTNRAWDIDKGSMQSNSVNSRAIFSMGLGDSSLDNYTVHLPSEGNAVYVDGEFNGNGTFLLGSSWKNNQIIVNSTPIIIKTITKQGDGRASHLNLQVDVTSALDGAGKTSDIFNSNTSTVLHIMNQAVQNLIVGSVEEGALALGGLDVAEAMEVGAKMDTEKNLALKNPDLTQVSSSMRKAAGYVTLSYKEGLITPENTLFAKYYFDDKDGTGRDVSQEVAKAEDILKEVAQSLHSDAVTLADEDVDPTISASYTNSGVGSVVSDKELSQNFAAVDNPPGPENPDDPADPSNPANPANPSGPGENKPQKTTSTMDSIDSLGMANYFIWRQENETLYQRLGEVRDDSSARGLWVKVRGGRNKYSEAGNYFKNQYYGVQLGLDRPLDEEWTLGAAASYTYGDGKLTNGGKDDNWIASGSIYALGAFDDGSYLDVVLRASRIHNDFTVVSDQARYITKGKRSGNAYSASVEYGQKIPLNPNWYVDPQIQVTYGHIQGLSFTTKNGVKVNTDRVNSLIGRVGVGVGYENAKGGVFVRADVLRDFTAQYKTNYALEKAKNNSDIDLRSTWGEISVGGNYQFDKNLHGYAQAKRSVGGKLKQDYRLDFGLRYVF</sequence>
<proteinExistence type="predicted"/>
<dbReference type="EMBL" id="NHMP01000001">
    <property type="protein sequence ID" value="OXE51290.1"/>
    <property type="molecule type" value="Genomic_DNA"/>
</dbReference>
<keyword evidence="4" id="KW-1185">Reference proteome</keyword>
<protein>
    <recommendedName>
        <fullName evidence="2">Autotransporter domain-containing protein</fullName>
    </recommendedName>
</protein>
<gene>
    <name evidence="3" type="ORF">ADH67_03070</name>
</gene>
<comment type="caution">
    <text evidence="3">The sequence shown here is derived from an EMBL/GenBank/DDBJ whole genome shotgun (WGS) entry which is preliminary data.</text>
</comment>
<name>A0A227KS04_9BURK</name>
<evidence type="ECO:0000256" key="1">
    <source>
        <dbReference type="SAM" id="MobiDB-lite"/>
    </source>
</evidence>
<dbReference type="AlphaFoldDB" id="A0A227KS04"/>
<dbReference type="Gene3D" id="2.40.128.130">
    <property type="entry name" value="Autotransporter beta-domain"/>
    <property type="match status" value="1"/>
</dbReference>
<dbReference type="NCBIfam" id="TIGR01414">
    <property type="entry name" value="autotrans_barl"/>
    <property type="match status" value="1"/>
</dbReference>
<dbReference type="Proteomes" id="UP000214610">
    <property type="component" value="Unassembled WGS sequence"/>
</dbReference>
<dbReference type="InterPro" id="IPR005546">
    <property type="entry name" value="Autotransporte_beta"/>
</dbReference>
<evidence type="ECO:0000313" key="3">
    <source>
        <dbReference type="EMBL" id="OXE51290.1"/>
    </source>
</evidence>
<reference evidence="4" key="1">
    <citation type="submission" date="2017-05" db="EMBL/GenBank/DDBJ databases">
        <title>Improved OligoMM genomes.</title>
        <authorList>
            <person name="Garzetti D."/>
        </authorList>
    </citation>
    <scope>NUCLEOTIDE SEQUENCE [LARGE SCALE GENOMIC DNA]</scope>
    <source>
        <strain evidence="4">YL45</strain>
    </source>
</reference>
<feature type="domain" description="Autotransporter" evidence="2">
    <location>
        <begin position="869"/>
        <end position="1133"/>
    </location>
</feature>
<evidence type="ECO:0000259" key="2">
    <source>
        <dbReference type="PROSITE" id="PS51208"/>
    </source>
</evidence>
<dbReference type="PROSITE" id="PS51208">
    <property type="entry name" value="AUTOTRANSPORTER"/>
    <property type="match status" value="1"/>
</dbReference>
<dbReference type="GO" id="GO:0019867">
    <property type="term" value="C:outer membrane"/>
    <property type="evidence" value="ECO:0007669"/>
    <property type="project" value="InterPro"/>
</dbReference>
<dbReference type="SMART" id="SM00869">
    <property type="entry name" value="Autotransporter"/>
    <property type="match status" value="1"/>
</dbReference>
<feature type="compositionally biased region" description="Low complexity" evidence="1">
    <location>
        <begin position="814"/>
        <end position="830"/>
    </location>
</feature>